<reference evidence="1" key="1">
    <citation type="submission" date="2016-02" db="EMBL/GenBank/DDBJ databases">
        <title>WGS assembly of Manihot esculenta.</title>
        <authorList>
            <person name="Bredeson J.V."/>
            <person name="Prochnik S.E."/>
            <person name="Lyons J.B."/>
            <person name="Schmutz J."/>
            <person name="Grimwood J."/>
            <person name="Vrebalov J."/>
            <person name="Bart R.S."/>
            <person name="Amuge T."/>
            <person name="Ferguson M.E."/>
            <person name="Green R."/>
            <person name="Putnam N."/>
            <person name="Stites J."/>
            <person name="Rounsley S."/>
            <person name="Rokhsar D.S."/>
        </authorList>
    </citation>
    <scope>NUCLEOTIDE SEQUENCE [LARGE SCALE GENOMIC DNA]</scope>
    <source>
        <tissue evidence="1">Leaf</tissue>
    </source>
</reference>
<name>A0A2C9VMG5_MANES</name>
<dbReference type="AlphaFoldDB" id="A0A2C9VMG5"/>
<protein>
    <submittedName>
        <fullName evidence="1">Uncharacterized protein</fullName>
    </submittedName>
</protein>
<proteinExistence type="predicted"/>
<sequence>MADSVRDPAEVGKDVSAGWRDCNLANIASLLQD</sequence>
<evidence type="ECO:0000313" key="1">
    <source>
        <dbReference type="EMBL" id="OAY46807.1"/>
    </source>
</evidence>
<dbReference type="EMBL" id="CM004392">
    <property type="protein sequence ID" value="OAY46807.1"/>
    <property type="molecule type" value="Genomic_DNA"/>
</dbReference>
<accession>A0A2C9VMG5</accession>
<gene>
    <name evidence="1" type="ORF">MANES_06G029200</name>
</gene>
<organism evidence="1">
    <name type="scientific">Manihot esculenta</name>
    <name type="common">Cassava</name>
    <name type="synonym">Jatropha manihot</name>
    <dbReference type="NCBI Taxonomy" id="3983"/>
    <lineage>
        <taxon>Eukaryota</taxon>
        <taxon>Viridiplantae</taxon>
        <taxon>Streptophyta</taxon>
        <taxon>Embryophyta</taxon>
        <taxon>Tracheophyta</taxon>
        <taxon>Spermatophyta</taxon>
        <taxon>Magnoliopsida</taxon>
        <taxon>eudicotyledons</taxon>
        <taxon>Gunneridae</taxon>
        <taxon>Pentapetalae</taxon>
        <taxon>rosids</taxon>
        <taxon>fabids</taxon>
        <taxon>Malpighiales</taxon>
        <taxon>Euphorbiaceae</taxon>
        <taxon>Crotonoideae</taxon>
        <taxon>Manihoteae</taxon>
        <taxon>Manihot</taxon>
    </lineage>
</organism>